<dbReference type="PANTHER" id="PTHR10625:SF19">
    <property type="entry name" value="HISTONE DEACETYLASE 12"/>
    <property type="match status" value="1"/>
</dbReference>
<proteinExistence type="inferred from homology"/>
<dbReference type="PATRIC" id="fig|324602.8.peg.2121"/>
<dbReference type="HOGENOM" id="CLU_007727_1_0_0"/>
<dbReference type="InterPro" id="IPR023801">
    <property type="entry name" value="His_deacetylse_dom"/>
</dbReference>
<dbReference type="GO" id="GO:0016787">
    <property type="term" value="F:hydrolase activity"/>
    <property type="evidence" value="ECO:0007669"/>
    <property type="project" value="UniProtKB-KW"/>
</dbReference>
<evidence type="ECO:0000256" key="2">
    <source>
        <dbReference type="ARBA" id="ARBA00022801"/>
    </source>
</evidence>
<evidence type="ECO:0000313" key="5">
    <source>
        <dbReference type="Proteomes" id="UP000002008"/>
    </source>
</evidence>
<dbReference type="InParanoid" id="A9WDA8"/>
<dbReference type="STRING" id="324602.Caur_1858"/>
<dbReference type="InterPro" id="IPR044150">
    <property type="entry name" value="HDAC_classIV"/>
</dbReference>
<dbReference type="InterPro" id="IPR037138">
    <property type="entry name" value="His_deacetylse_dom_sf"/>
</dbReference>
<sequence length="298" mass="32309">MRAFYSDTFVLPLPPGHRFPMEKYALLRERVLSEGIVTPERLHVPEPASITELCRAHDANYVERVINGHLTSAEIRRIGFPWSPQMVERSRRSAGATIAACRVALSEGVGVNLAGGTHHAFADAGAGYCVFNDAAVAARAMQSEGRVQRIAIIDCDVHQGDGTAAIFTGDPTVFTFSIHGAHNFPFRKQQSDLDIALPDATGDTAYLDALEWGVRQVFAIARPDLVIYLAGADPYYDDRLGRLSLTKAGLAERDRLVFSYCRAAGVPVAVTMAGGYARQISDTVDIHTHTIATAAGLR</sequence>
<dbReference type="eggNOG" id="COG0123">
    <property type="taxonomic scope" value="Bacteria"/>
</dbReference>
<dbReference type="CDD" id="cd09993">
    <property type="entry name" value="HDAC_classIV"/>
    <property type="match status" value="1"/>
</dbReference>
<dbReference type="Gene3D" id="3.40.800.20">
    <property type="entry name" value="Histone deacetylase domain"/>
    <property type="match status" value="1"/>
</dbReference>
<dbReference type="PRINTS" id="PR01270">
    <property type="entry name" value="HDASUPER"/>
</dbReference>
<dbReference type="PANTHER" id="PTHR10625">
    <property type="entry name" value="HISTONE DEACETYLASE HDAC1-RELATED"/>
    <property type="match status" value="1"/>
</dbReference>
<dbReference type="KEGG" id="cau:Caur_1858"/>
<dbReference type="Pfam" id="PF00850">
    <property type="entry name" value="Hist_deacetyl"/>
    <property type="match status" value="1"/>
</dbReference>
<gene>
    <name evidence="4" type="ordered locus">Caur_1858</name>
</gene>
<evidence type="ECO:0000256" key="1">
    <source>
        <dbReference type="ARBA" id="ARBA00005947"/>
    </source>
</evidence>
<comment type="similarity">
    <text evidence="1">Belongs to the histone deacetylase family.</text>
</comment>
<organism evidence="4 5">
    <name type="scientific">Chloroflexus aurantiacus (strain ATCC 29366 / DSM 635 / J-10-fl)</name>
    <dbReference type="NCBI Taxonomy" id="324602"/>
    <lineage>
        <taxon>Bacteria</taxon>
        <taxon>Bacillati</taxon>
        <taxon>Chloroflexota</taxon>
        <taxon>Chloroflexia</taxon>
        <taxon>Chloroflexales</taxon>
        <taxon>Chloroflexineae</taxon>
        <taxon>Chloroflexaceae</taxon>
        <taxon>Chloroflexus</taxon>
    </lineage>
</organism>
<keyword evidence="5" id="KW-1185">Reference proteome</keyword>
<dbReference type="Proteomes" id="UP000002008">
    <property type="component" value="Chromosome"/>
</dbReference>
<dbReference type="RefSeq" id="WP_012257729.1">
    <property type="nucleotide sequence ID" value="NC_010175.1"/>
</dbReference>
<name>A9WDA8_CHLAA</name>
<feature type="domain" description="Histone deacetylase" evidence="3">
    <location>
        <begin position="17"/>
        <end position="286"/>
    </location>
</feature>
<keyword evidence="2" id="KW-0378">Hydrolase</keyword>
<dbReference type="InterPro" id="IPR000286">
    <property type="entry name" value="HDACs"/>
</dbReference>
<dbReference type="EMBL" id="CP000909">
    <property type="protein sequence ID" value="ABY35075.1"/>
    <property type="molecule type" value="Genomic_DNA"/>
</dbReference>
<dbReference type="SUPFAM" id="SSF52768">
    <property type="entry name" value="Arginase/deacetylase"/>
    <property type="match status" value="1"/>
</dbReference>
<dbReference type="InterPro" id="IPR023696">
    <property type="entry name" value="Ureohydrolase_dom_sf"/>
</dbReference>
<dbReference type="EnsemblBacteria" id="ABY35075">
    <property type="protein sequence ID" value="ABY35075"/>
    <property type="gene ID" value="Caur_1858"/>
</dbReference>
<dbReference type="GO" id="GO:0040029">
    <property type="term" value="P:epigenetic regulation of gene expression"/>
    <property type="evidence" value="ECO:0000318"/>
    <property type="project" value="GO_Central"/>
</dbReference>
<protein>
    <submittedName>
        <fullName evidence="4">Histone deacetylase superfamily</fullName>
    </submittedName>
</protein>
<dbReference type="AlphaFoldDB" id="A9WDA8"/>
<dbReference type="GO" id="GO:0004407">
    <property type="term" value="F:histone deacetylase activity"/>
    <property type="evidence" value="ECO:0000318"/>
    <property type="project" value="GO_Central"/>
</dbReference>
<accession>A9WDA8</accession>
<evidence type="ECO:0000313" key="4">
    <source>
        <dbReference type="EMBL" id="ABY35075.1"/>
    </source>
</evidence>
<evidence type="ECO:0000259" key="3">
    <source>
        <dbReference type="Pfam" id="PF00850"/>
    </source>
</evidence>
<reference evidence="5" key="1">
    <citation type="journal article" date="2011" name="BMC Genomics">
        <title>Complete genome sequence of the filamentous anoxygenic phototrophic bacterium Chloroflexus aurantiacus.</title>
        <authorList>
            <person name="Tang K.H."/>
            <person name="Barry K."/>
            <person name="Chertkov O."/>
            <person name="Dalin E."/>
            <person name="Han C.S."/>
            <person name="Hauser L.J."/>
            <person name="Honchak B.M."/>
            <person name="Karbach L.E."/>
            <person name="Land M.L."/>
            <person name="Lapidus A."/>
            <person name="Larimer F.W."/>
            <person name="Mikhailova N."/>
            <person name="Pitluck S."/>
            <person name="Pierson B.K."/>
            <person name="Blankenship R.E."/>
        </authorList>
    </citation>
    <scope>NUCLEOTIDE SEQUENCE [LARGE SCALE GENOMIC DNA]</scope>
    <source>
        <strain evidence="5">ATCC 29366 / DSM 635 / J-10-fl</strain>
    </source>
</reference>